<sequence>MKPDLVRALRSALLCVIVSAGVVAIVCALGCTCVRIAGNGNTLTDIGGDTSMVPQPREARPLLRDYAEPLSARP</sequence>
<comment type="caution">
    <text evidence="1">The sequence shown here is derived from an EMBL/GenBank/DDBJ whole genome shotgun (WGS) entry which is preliminary data.</text>
</comment>
<evidence type="ECO:0000313" key="1">
    <source>
        <dbReference type="EMBL" id="MBB5429784.1"/>
    </source>
</evidence>
<gene>
    <name evidence="1" type="ORF">HDG40_007982</name>
</gene>
<dbReference type="AlphaFoldDB" id="A0A6I1QF23"/>
<name>A0A6I1QF23_PARAM</name>
<dbReference type="EMBL" id="JACHDD010000053">
    <property type="protein sequence ID" value="MBB5429784.1"/>
    <property type="molecule type" value="Genomic_DNA"/>
</dbReference>
<accession>A0A6I1QF23</accession>
<reference evidence="1 2" key="1">
    <citation type="submission" date="2020-08" db="EMBL/GenBank/DDBJ databases">
        <title>Genomic Encyclopedia of Type Strains, Phase IV (KMG-V): Genome sequencing to study the core and pangenomes of soil and plant-associated prokaryotes.</title>
        <authorList>
            <person name="Whitman W."/>
        </authorList>
    </citation>
    <scope>NUCLEOTIDE SEQUENCE [LARGE SCALE GENOMIC DNA]</scope>
    <source>
        <strain evidence="1 2">JPY158</strain>
    </source>
</reference>
<keyword evidence="2" id="KW-1185">Reference proteome</keyword>
<protein>
    <submittedName>
        <fullName evidence="1">Uncharacterized protein</fullName>
    </submittedName>
</protein>
<evidence type="ECO:0000313" key="2">
    <source>
        <dbReference type="Proteomes" id="UP000592780"/>
    </source>
</evidence>
<organism evidence="1 2">
    <name type="scientific">Paraburkholderia atlantica</name>
    <dbReference type="NCBI Taxonomy" id="2654982"/>
    <lineage>
        <taxon>Bacteria</taxon>
        <taxon>Pseudomonadati</taxon>
        <taxon>Pseudomonadota</taxon>
        <taxon>Betaproteobacteria</taxon>
        <taxon>Burkholderiales</taxon>
        <taxon>Burkholderiaceae</taxon>
        <taxon>Paraburkholderia</taxon>
    </lineage>
</organism>
<proteinExistence type="predicted"/>
<dbReference type="RefSeq" id="WP_018437016.1">
    <property type="nucleotide sequence ID" value="NZ_JACHDD010000053.1"/>
</dbReference>
<dbReference type="Proteomes" id="UP000592780">
    <property type="component" value="Unassembled WGS sequence"/>
</dbReference>